<dbReference type="InterPro" id="IPR006680">
    <property type="entry name" value="Amidohydro-rel"/>
</dbReference>
<dbReference type="EC" id="3.5.1.5" evidence="5 6"/>
<evidence type="ECO:0000256" key="5">
    <source>
        <dbReference type="HAMAP-Rule" id="MF_01953"/>
    </source>
</evidence>
<evidence type="ECO:0000313" key="14">
    <source>
        <dbReference type="Proteomes" id="UP000078572"/>
    </source>
</evidence>
<dbReference type="AlphaFoldDB" id="A0A191ZUY7"/>
<dbReference type="InterPro" id="IPR050112">
    <property type="entry name" value="Urease_alpha_subunit"/>
</dbReference>
<name>A0A191ZUY7_9RALS</name>
<keyword evidence="4 5" id="KW-0378">Hydrolase</keyword>
<evidence type="ECO:0000256" key="11">
    <source>
        <dbReference type="RuleBase" id="RU000510"/>
    </source>
</evidence>
<dbReference type="HAMAP" id="MF_01953">
    <property type="entry name" value="Urease_alpha"/>
    <property type="match status" value="1"/>
</dbReference>
<evidence type="ECO:0000256" key="6">
    <source>
        <dbReference type="NCBIfam" id="TIGR01792"/>
    </source>
</evidence>
<dbReference type="Proteomes" id="UP000078572">
    <property type="component" value="Chromosome 1"/>
</dbReference>
<feature type="binding site" description="via carbamate group" evidence="5 8">
    <location>
        <position position="218"/>
    </location>
    <ligand>
        <name>Ni(2+)</name>
        <dbReference type="ChEBI" id="CHEBI:49786"/>
        <label>1</label>
    </ligand>
</feature>
<dbReference type="NCBIfam" id="TIGR01792">
    <property type="entry name" value="urease_alph"/>
    <property type="match status" value="1"/>
</dbReference>
<feature type="binding site" evidence="5 10">
    <location>
        <position position="220"/>
    </location>
    <ligand>
        <name>substrate</name>
    </ligand>
</feature>
<gene>
    <name evidence="5" type="primary">ureC</name>
    <name evidence="13" type="ORF">A9Y76_05220</name>
</gene>
<dbReference type="Gene3D" id="3.20.20.140">
    <property type="entry name" value="Metal-dependent hydrolases"/>
    <property type="match status" value="1"/>
</dbReference>
<dbReference type="PROSITE" id="PS01120">
    <property type="entry name" value="UREASE_1"/>
    <property type="match status" value="1"/>
</dbReference>
<evidence type="ECO:0000256" key="10">
    <source>
        <dbReference type="PROSITE-ProRule" id="PRU00700"/>
    </source>
</evidence>
<dbReference type="InterPro" id="IPR017951">
    <property type="entry name" value="Urease_asu_c"/>
</dbReference>
<dbReference type="EMBL" id="CP016022">
    <property type="protein sequence ID" value="ANJ71903.1"/>
    <property type="molecule type" value="Genomic_DNA"/>
</dbReference>
<feature type="modified residue" description="N6-carboxylysine" evidence="5 7">
    <location>
        <position position="218"/>
    </location>
</feature>
<evidence type="ECO:0000256" key="12">
    <source>
        <dbReference type="RuleBase" id="RU004158"/>
    </source>
</evidence>
<dbReference type="PRINTS" id="PR01752">
    <property type="entry name" value="UREASE"/>
</dbReference>
<dbReference type="UniPathway" id="UPA00258">
    <property type="reaction ID" value="UER00370"/>
</dbReference>
<comment type="cofactor">
    <cofactor evidence="5 8 11">
        <name>Ni cation</name>
        <dbReference type="ChEBI" id="CHEBI:25516"/>
    </cofactor>
    <text evidence="5 8 11">Binds 2 nickel ions per subunit.</text>
</comment>
<reference evidence="14" key="1">
    <citation type="submission" date="2016-06" db="EMBL/GenBank/DDBJ databases">
        <authorList>
            <person name="Xu Y."/>
            <person name="Nagy A."/>
            <person name="Yan X."/>
            <person name="Kim S.W."/>
            <person name="Haley B."/>
            <person name="Liu N.T."/>
            <person name="Nou X."/>
        </authorList>
    </citation>
    <scope>NUCLEOTIDE SEQUENCE [LARGE SCALE GENOMIC DNA]</scope>
    <source>
        <strain evidence="14">ATCC 49129</strain>
    </source>
</reference>
<comment type="PTM">
    <text evidence="5">Carboxylation allows a single lysine to coordinate two nickel ions.</text>
</comment>
<dbReference type="InterPro" id="IPR032466">
    <property type="entry name" value="Metal_Hydrolase"/>
</dbReference>
<dbReference type="PROSITE" id="PS00145">
    <property type="entry name" value="UREASE_2"/>
    <property type="match status" value="1"/>
</dbReference>
<dbReference type="InterPro" id="IPR029754">
    <property type="entry name" value="Urease_Ni-bd"/>
</dbReference>
<dbReference type="InterPro" id="IPR005848">
    <property type="entry name" value="Urease_asu"/>
</dbReference>
<keyword evidence="2 5" id="KW-0533">Nickel</keyword>
<organism evidence="13 14">
    <name type="scientific">Ralstonia insidiosa</name>
    <dbReference type="NCBI Taxonomy" id="190721"/>
    <lineage>
        <taxon>Bacteria</taxon>
        <taxon>Pseudomonadati</taxon>
        <taxon>Pseudomonadota</taxon>
        <taxon>Betaproteobacteria</taxon>
        <taxon>Burkholderiales</taxon>
        <taxon>Burkholderiaceae</taxon>
        <taxon>Ralstonia</taxon>
    </lineage>
</organism>
<feature type="binding site" evidence="5 8">
    <location>
        <position position="247"/>
    </location>
    <ligand>
        <name>Ni(2+)</name>
        <dbReference type="ChEBI" id="CHEBI:49786"/>
        <label>2</label>
    </ligand>
</feature>
<feature type="binding site" evidence="5 8">
    <location>
        <position position="273"/>
    </location>
    <ligand>
        <name>Ni(2+)</name>
        <dbReference type="ChEBI" id="CHEBI:49786"/>
        <label>2</label>
    </ligand>
</feature>
<comment type="subunit">
    <text evidence="5">Heterotrimer of UreA (gamma), UreB (beta) and UreC (alpha) subunits. Three heterotrimers associate to form the active enzyme.</text>
</comment>
<comment type="catalytic activity">
    <reaction evidence="5 11">
        <text>urea + 2 H2O + H(+) = hydrogencarbonate + 2 NH4(+)</text>
        <dbReference type="Rhea" id="RHEA:20557"/>
        <dbReference type="ChEBI" id="CHEBI:15377"/>
        <dbReference type="ChEBI" id="CHEBI:15378"/>
        <dbReference type="ChEBI" id="CHEBI:16199"/>
        <dbReference type="ChEBI" id="CHEBI:17544"/>
        <dbReference type="ChEBI" id="CHEBI:28938"/>
        <dbReference type="EC" id="3.5.1.5"/>
    </reaction>
</comment>
<feature type="binding site" evidence="5 8">
    <location>
        <position position="135"/>
    </location>
    <ligand>
        <name>Ni(2+)</name>
        <dbReference type="ChEBI" id="CHEBI:49786"/>
        <label>1</label>
    </ligand>
</feature>
<comment type="PTM">
    <text evidence="7">Carbamylation allows a single lysine to coordinate two nickel ions.</text>
</comment>
<comment type="subcellular location">
    <subcellularLocation>
        <location evidence="5 10">Cytoplasm</location>
    </subcellularLocation>
</comment>
<proteinExistence type="inferred from homology"/>
<feature type="binding site" description="via carbamate group" evidence="5 8">
    <location>
        <position position="218"/>
    </location>
    <ligand>
        <name>Ni(2+)</name>
        <dbReference type="ChEBI" id="CHEBI:49786"/>
        <label>2</label>
    </ligand>
</feature>
<evidence type="ECO:0000313" key="13">
    <source>
        <dbReference type="EMBL" id="ANJ71903.1"/>
    </source>
</evidence>
<dbReference type="GO" id="GO:0043419">
    <property type="term" value="P:urea catabolic process"/>
    <property type="evidence" value="ECO:0007669"/>
    <property type="project" value="UniProtKB-UniRule"/>
</dbReference>
<dbReference type="NCBIfam" id="NF009685">
    <property type="entry name" value="PRK13206.1"/>
    <property type="match status" value="1"/>
</dbReference>
<dbReference type="Gene3D" id="2.30.40.10">
    <property type="entry name" value="Urease, subunit C, domain 1"/>
    <property type="match status" value="1"/>
</dbReference>
<evidence type="ECO:0000256" key="3">
    <source>
        <dbReference type="ARBA" id="ARBA00022723"/>
    </source>
</evidence>
<comment type="similarity">
    <text evidence="5 12">Belongs to the metallo-dependent hydrolases superfamily. Urease alpha subunit family.</text>
</comment>
<evidence type="ECO:0000256" key="4">
    <source>
        <dbReference type="ARBA" id="ARBA00022801"/>
    </source>
</evidence>
<dbReference type="OrthoDB" id="9802793at2"/>
<keyword evidence="3 5" id="KW-0479">Metal-binding</keyword>
<sequence>MTLKINRRAYAEMFGPTTGDRLRLADTDLIVEVERDFTIYGEEVKFGGGKVIRDGMGQSQRESKDCADTVITNALIIDHWGIVKADIGLKNGRISAIGKAGNPDIQPGVTIVIGPGTEIIAGEGMIVTAGGVDTHIHFICPQQIDEALNSGVTTMIGGGTGPATGTYATTCTSGPWYMQRMLQAADAYPMNIGFLGKGNGSLPGALREQVDAGAIGLKLHEDWGSTPAAIDCCLGVADDTDTQVAIHTDTLNESGFVEATVAAFKGRTIHTYHTEGAGGGHAPDIIRVCGESNVLPSSTNPTRPFTVNTLDEHLDMLMVCHHLDASIAEDIAFAESRIRRETIAAEDILHDLGAFSMISSDSQAMGRVGEVVLRTWQTAHKMKVQRGKLAGDPNDARGGHDNFRVKRYVAKYTINPALTHGIAHEVGSVEVGKWADLVLWKPAFFGVKPSLILKGGMIASAAMGDANASIPTPQPVHYRPMFGSAGGALGRTSLTFLSQSAAAAGVAEQYGLAKTTAVVKGTRTVSKADMIHNDWQPDISVDPETYQVIADGTVLTCEPAEVLPMAQRYFLF</sequence>
<feature type="binding site" evidence="5 8">
    <location>
        <position position="361"/>
    </location>
    <ligand>
        <name>Ni(2+)</name>
        <dbReference type="ChEBI" id="CHEBI:49786"/>
        <label>1</label>
    </ligand>
</feature>
<dbReference type="PANTHER" id="PTHR43440">
    <property type="entry name" value="UREASE"/>
    <property type="match status" value="1"/>
</dbReference>
<dbReference type="CDD" id="cd00375">
    <property type="entry name" value="Urease_alpha"/>
    <property type="match status" value="1"/>
</dbReference>
<keyword evidence="14" id="KW-1185">Reference proteome</keyword>
<dbReference type="STRING" id="190721.ACS15_1132"/>
<dbReference type="SUPFAM" id="SSF51556">
    <property type="entry name" value="Metallo-dependent hydrolases"/>
    <property type="match status" value="1"/>
</dbReference>
<dbReference type="Pfam" id="PF01979">
    <property type="entry name" value="Amidohydro_1"/>
    <property type="match status" value="1"/>
</dbReference>
<dbReference type="PROSITE" id="PS51368">
    <property type="entry name" value="UREASE_3"/>
    <property type="match status" value="1"/>
</dbReference>
<dbReference type="InterPro" id="IPR017950">
    <property type="entry name" value="Urease_AS"/>
</dbReference>
<keyword evidence="5 10" id="KW-0963">Cytoplasm</keyword>
<feature type="active site" description="Proton donor" evidence="5 9">
    <location>
        <position position="321"/>
    </location>
</feature>
<evidence type="ECO:0000256" key="9">
    <source>
        <dbReference type="PIRSR" id="PIRSR611612-52"/>
    </source>
</evidence>
<dbReference type="SUPFAM" id="SSF51338">
    <property type="entry name" value="Composite domain of metallo-dependent hydrolases"/>
    <property type="match status" value="2"/>
</dbReference>
<dbReference type="GeneID" id="61525415"/>
<feature type="binding site" evidence="5 8">
    <location>
        <position position="137"/>
    </location>
    <ligand>
        <name>Ni(2+)</name>
        <dbReference type="ChEBI" id="CHEBI:49786"/>
        <label>1</label>
    </ligand>
</feature>
<accession>A0A191ZUY7</accession>
<evidence type="ECO:0000256" key="7">
    <source>
        <dbReference type="PIRSR" id="PIRSR611612-50"/>
    </source>
</evidence>
<dbReference type="InterPro" id="IPR011059">
    <property type="entry name" value="Metal-dep_hydrolase_composite"/>
</dbReference>
<dbReference type="GO" id="GO:0005737">
    <property type="term" value="C:cytoplasm"/>
    <property type="evidence" value="ECO:0007669"/>
    <property type="project" value="UniProtKB-SubCell"/>
</dbReference>
<dbReference type="GO" id="GO:0009039">
    <property type="term" value="F:urease activity"/>
    <property type="evidence" value="ECO:0007669"/>
    <property type="project" value="UniProtKB-UniRule"/>
</dbReference>
<dbReference type="RefSeq" id="WP_064802519.1">
    <property type="nucleotide sequence ID" value="NZ_CP016022.1"/>
</dbReference>
<evidence type="ECO:0000256" key="2">
    <source>
        <dbReference type="ARBA" id="ARBA00022596"/>
    </source>
</evidence>
<protein>
    <recommendedName>
        <fullName evidence="5 6">Urease subunit alpha</fullName>
        <ecNumber evidence="5 6">3.5.1.5</ecNumber>
    </recommendedName>
    <alternativeName>
        <fullName evidence="5">Urea amidohydrolase subunit alpha</fullName>
    </alternativeName>
</protein>
<dbReference type="Pfam" id="PF00449">
    <property type="entry name" value="Urease_alpha"/>
    <property type="match status" value="1"/>
</dbReference>
<comment type="pathway">
    <text evidence="1 5">Nitrogen metabolism; urea degradation; CO(2) and NH(3) from urea (urease route): step 1/1.</text>
</comment>
<dbReference type="NCBIfam" id="NF009686">
    <property type="entry name" value="PRK13207.1"/>
    <property type="match status" value="1"/>
</dbReference>
<evidence type="ECO:0000256" key="1">
    <source>
        <dbReference type="ARBA" id="ARBA00004897"/>
    </source>
</evidence>
<dbReference type="PANTHER" id="PTHR43440:SF1">
    <property type="entry name" value="UREASE"/>
    <property type="match status" value="1"/>
</dbReference>
<dbReference type="InterPro" id="IPR011612">
    <property type="entry name" value="Urease_alpha_N_dom"/>
</dbReference>
<evidence type="ECO:0000256" key="8">
    <source>
        <dbReference type="PIRSR" id="PIRSR611612-51"/>
    </source>
</evidence>
<dbReference type="GO" id="GO:0016151">
    <property type="term" value="F:nickel cation binding"/>
    <property type="evidence" value="ECO:0007669"/>
    <property type="project" value="UniProtKB-UniRule"/>
</dbReference>